<accession>A0ABY0SWZ2</accession>
<organism evidence="1 2">
    <name type="scientific">Sulfitobacter litoralis</name>
    <dbReference type="NCBI Taxonomy" id="335975"/>
    <lineage>
        <taxon>Bacteria</taxon>
        <taxon>Pseudomonadati</taxon>
        <taxon>Pseudomonadota</taxon>
        <taxon>Alphaproteobacteria</taxon>
        <taxon>Rhodobacterales</taxon>
        <taxon>Roseobacteraceae</taxon>
        <taxon>Sulfitobacter</taxon>
    </lineage>
</organism>
<proteinExistence type="predicted"/>
<reference evidence="1 2" key="1">
    <citation type="submission" date="2016-10" db="EMBL/GenBank/DDBJ databases">
        <authorList>
            <person name="Varghese N."/>
            <person name="Submissions S."/>
        </authorList>
    </citation>
    <scope>NUCLEOTIDE SEQUENCE [LARGE SCALE GENOMIC DNA]</scope>
    <source>
        <strain evidence="1 2">DSM 17584</strain>
    </source>
</reference>
<evidence type="ECO:0000313" key="1">
    <source>
        <dbReference type="EMBL" id="SDP66334.1"/>
    </source>
</evidence>
<protein>
    <recommendedName>
        <fullName evidence="3">Lipoprotein</fullName>
    </recommendedName>
</protein>
<sequence>MSSQLNVEISRFRSLRLPYVRRYPLKLAPFLLLAGCGLAFEDCPLDQPGFAVSRNLQEILPTGCEAVEPGPSVTRLACADGRVGYAFPPSTTLQLESAD</sequence>
<evidence type="ECO:0008006" key="3">
    <source>
        <dbReference type="Google" id="ProtNLM"/>
    </source>
</evidence>
<name>A0ABY0SWZ2_9RHOB</name>
<dbReference type="Proteomes" id="UP000198646">
    <property type="component" value="Unassembled WGS sequence"/>
</dbReference>
<comment type="caution">
    <text evidence="1">The sequence shown here is derived from an EMBL/GenBank/DDBJ whole genome shotgun (WGS) entry which is preliminary data.</text>
</comment>
<gene>
    <name evidence="1" type="ORF">SAMN04488512_1261</name>
</gene>
<dbReference type="EMBL" id="FNJD01000026">
    <property type="protein sequence ID" value="SDP66334.1"/>
    <property type="molecule type" value="Genomic_DNA"/>
</dbReference>
<keyword evidence="2" id="KW-1185">Reference proteome</keyword>
<evidence type="ECO:0000313" key="2">
    <source>
        <dbReference type="Proteomes" id="UP000198646"/>
    </source>
</evidence>